<dbReference type="HOGENOM" id="CLU_3289880_0_0_9"/>
<proteinExistence type="predicted"/>
<dbReference type="Proteomes" id="UP000001477">
    <property type="component" value="Chromosome"/>
</dbReference>
<name>C4Z8D9_AGARV</name>
<evidence type="ECO:0000313" key="2">
    <source>
        <dbReference type="Proteomes" id="UP000001477"/>
    </source>
</evidence>
<dbReference type="EMBL" id="CP001107">
    <property type="protein sequence ID" value="ACR76766.1"/>
    <property type="molecule type" value="Genomic_DNA"/>
</dbReference>
<accession>C4Z8D9</accession>
<sequence length="40" mass="4507">MYTQHKAYKTVAIKIIVVDVENYEIGDIVDAGIIQIKLSN</sequence>
<dbReference type="PaxDb" id="515619-EUBREC_3038"/>
<dbReference type="AlphaFoldDB" id="C4Z8D9"/>
<organism evidence="1 2">
    <name type="scientific">Agathobacter rectalis (strain ATCC 33656 / DSM 3377 / JCM 17463 / KCTC 5835 / VPI 0990)</name>
    <name type="common">Eubacterium rectale</name>
    <dbReference type="NCBI Taxonomy" id="515619"/>
    <lineage>
        <taxon>Bacteria</taxon>
        <taxon>Bacillati</taxon>
        <taxon>Bacillota</taxon>
        <taxon>Clostridia</taxon>
        <taxon>Lachnospirales</taxon>
        <taxon>Lachnospiraceae</taxon>
        <taxon>Agathobacter</taxon>
    </lineage>
</organism>
<dbReference type="KEGG" id="ere:EUBREC_3038"/>
<evidence type="ECO:0000313" key="1">
    <source>
        <dbReference type="EMBL" id="ACR76766.1"/>
    </source>
</evidence>
<reference evidence="1 2" key="1">
    <citation type="journal article" date="2009" name="Proc. Natl. Acad. Sci. U.S.A.">
        <title>Characterizing a model human gut microbiota composed of members of its two dominant bacterial phyla.</title>
        <authorList>
            <person name="Mahowald M.A."/>
            <person name="Rey F.E."/>
            <person name="Seedorf H."/>
            <person name="Turnbaugh P.J."/>
            <person name="Fulton R.S."/>
            <person name="Wollam A."/>
            <person name="Shah N."/>
            <person name="Wang C."/>
            <person name="Magrini V."/>
            <person name="Wilson R.K."/>
            <person name="Cantarel B.L."/>
            <person name="Coutinho P.M."/>
            <person name="Henrissat B."/>
            <person name="Crock L.W."/>
            <person name="Russell A."/>
            <person name="Verberkmoes N.C."/>
            <person name="Hettich R.L."/>
            <person name="Gordon J.I."/>
        </authorList>
    </citation>
    <scope>NUCLEOTIDE SEQUENCE [LARGE SCALE GENOMIC DNA]</scope>
    <source>
        <strain evidence="2">ATCC 33656 / DSM 3377 / JCM 17463 / KCTC 5835 / LMG 30912 / VPI 0990</strain>
    </source>
</reference>
<gene>
    <name evidence="1" type="ordered locus">EUBREC_3038</name>
</gene>
<protein>
    <submittedName>
        <fullName evidence="1">Uncharacterized protein</fullName>
    </submittedName>
</protein>